<dbReference type="EMBL" id="VFQX01000019">
    <property type="protein sequence ID" value="KAF0980271.1"/>
    <property type="molecule type" value="Genomic_DNA"/>
</dbReference>
<dbReference type="VEuPathDB" id="AmoebaDB:NF0019160"/>
<sequence>MFRKKQQHPSSPTRRKSDLLIVFFIVLLVIQSCCCSFGVTLTHNLTNTHGTYYMVSCPLDHSLVYRFKTTTFVGTRDTILHGDAHTPRRYEGHPKAGNAETILSGHLVLTCYGSTSSSKDNIMLVSFRNTVFAQYQGLNKGKAGMKYRKLITRSDLTERLNKNPMLVIQSKSAHIHKLIFHKSESRYVRGIKKGLLRLLTSETRRKARPQTDGFGGKYFTSYPRRMVQGGEGGGIHSSRRKNLLRITQTYAHHDFSVIPLDKRQIHYEGKHVAFVNVKKQVIQKGAMSVQMEFGVRKHPHVAFKKLEQLTKKRLYQQEQQEQRDPQTSFLTRDSATPSADLETFYFGSIKLERIQRTETSFQPQGRGLDEMVQNLRQFGKESSLGNEFEFENTFSVTKHDKREMKRLQRKSFSSRTFKNMLKSIKEMPASFSVDMNKKLDELAKYGQKHAVKAGRLLPSEIKKGVSEMNQSSSRIGSKRNKLKSCYLESLQNLVASIKSSTIQDRLVSLSSSHPMLANNYIYASIVIPFPTRSVYSFLKSLKNRGIKKSKEDQVKMNAFMAFADLASRLKDKKLQTEIVKEILSRTSSSKTVTELETYVHALNNAGSAVDPRILFAFFHDKSIADSIKILLARNLEKRLKDDPNVDQLVNAILESRIGNISPRVKASVINAQAVREKHLRSGASVVHASRLHRRTRNEELRSSIKNYLYTVGNEKAGRELAKAMKMTKKRKHKKRYQSTLLSLDDMQLLEDAQNVLGRRGSSRSRALLRKNGVTSRGKKANPRKGISKLRAQRAPSSRGRKRRIGSKIGNAFKKVGQKLGNAAKAVGKGLKKAANWVKEKALSAIHAVKRLVDRLKEKFGQAKFENQQACLPASAMAGDQICLFNSHMIDFVKRQGDLSTIQRAKHFSFEKLVGSNSINLYCGALFYSGASFVCNQEQRYFDFVLMGRVDVEANVFKKKVVLLEISAELAKRPQQLVNDKIFLKVFQTTFLNTHVLPEKIRQMMDVCMSDSKPLFEKNFPKLVDIERGFQIGPVPKPAITNWVCHHYEDLCLSLGGTPNIQHPKHGKAMRIKINVNVDRKRNQTL</sequence>
<gene>
    <name evidence="2" type="ORF">FDP41_013485</name>
</gene>
<dbReference type="PROSITE" id="PS51257">
    <property type="entry name" value="PROKAR_LIPOPROTEIN"/>
    <property type="match status" value="1"/>
</dbReference>
<feature type="compositionally biased region" description="Basic residues" evidence="1">
    <location>
        <begin position="776"/>
        <end position="791"/>
    </location>
</feature>
<dbReference type="VEuPathDB" id="AmoebaDB:NfTy_028560"/>
<proteinExistence type="predicted"/>
<feature type="region of interest" description="Disordered" evidence="1">
    <location>
        <begin position="757"/>
        <end position="808"/>
    </location>
</feature>
<evidence type="ECO:0000313" key="2">
    <source>
        <dbReference type="EMBL" id="KAF0980271.1"/>
    </source>
</evidence>
<accession>A0A6A5C059</accession>
<keyword evidence="3" id="KW-1185">Reference proteome</keyword>
<evidence type="ECO:0008006" key="4">
    <source>
        <dbReference type="Google" id="ProtNLM"/>
    </source>
</evidence>
<dbReference type="AlphaFoldDB" id="A0A6A5C059"/>
<reference evidence="2 3" key="1">
    <citation type="journal article" date="2019" name="Sci. Rep.">
        <title>Nanopore sequencing improves the draft genome of the human pathogenic amoeba Naegleria fowleri.</title>
        <authorList>
            <person name="Liechti N."/>
            <person name="Schurch N."/>
            <person name="Bruggmann R."/>
            <person name="Wittwer M."/>
        </authorList>
    </citation>
    <scope>NUCLEOTIDE SEQUENCE [LARGE SCALE GENOMIC DNA]</scope>
    <source>
        <strain evidence="2 3">ATCC 30894</strain>
    </source>
</reference>
<dbReference type="OrthoDB" id="10407627at2759"/>
<comment type="caution">
    <text evidence="2">The sequence shown here is derived from an EMBL/GenBank/DDBJ whole genome shotgun (WGS) entry which is preliminary data.</text>
</comment>
<protein>
    <recommendedName>
        <fullName evidence="4">Vitellogenin domain-containing protein</fullName>
    </recommendedName>
</protein>
<name>A0A6A5C059_NAEFO</name>
<dbReference type="VEuPathDB" id="AmoebaDB:FDP41_013485"/>
<evidence type="ECO:0000313" key="3">
    <source>
        <dbReference type="Proteomes" id="UP000444721"/>
    </source>
</evidence>
<dbReference type="RefSeq" id="XP_044564984.1">
    <property type="nucleotide sequence ID" value="XM_044704120.1"/>
</dbReference>
<evidence type="ECO:0000256" key="1">
    <source>
        <dbReference type="SAM" id="MobiDB-lite"/>
    </source>
</evidence>
<dbReference type="GeneID" id="68120700"/>
<dbReference type="Proteomes" id="UP000444721">
    <property type="component" value="Unassembled WGS sequence"/>
</dbReference>
<organism evidence="2 3">
    <name type="scientific">Naegleria fowleri</name>
    <name type="common">Brain eating amoeba</name>
    <dbReference type="NCBI Taxonomy" id="5763"/>
    <lineage>
        <taxon>Eukaryota</taxon>
        <taxon>Discoba</taxon>
        <taxon>Heterolobosea</taxon>
        <taxon>Tetramitia</taxon>
        <taxon>Eutetramitia</taxon>
        <taxon>Vahlkampfiidae</taxon>
        <taxon>Naegleria</taxon>
    </lineage>
</organism>